<sequence>MALAIEVATSATLSRAEAEAARDAAEQALDEVLTSRSWRLTSGLRLMRARITRG</sequence>
<proteinExistence type="predicted"/>
<organism evidence="1">
    <name type="scientific">freshwater metagenome</name>
    <dbReference type="NCBI Taxonomy" id="449393"/>
    <lineage>
        <taxon>unclassified sequences</taxon>
        <taxon>metagenomes</taxon>
        <taxon>ecological metagenomes</taxon>
    </lineage>
</organism>
<name>A0A6J7JRU4_9ZZZZ</name>
<reference evidence="1" key="1">
    <citation type="submission" date="2020-05" db="EMBL/GenBank/DDBJ databases">
        <authorList>
            <person name="Chiriac C."/>
            <person name="Salcher M."/>
            <person name="Ghai R."/>
            <person name="Kavagutti S V."/>
        </authorList>
    </citation>
    <scope>NUCLEOTIDE SEQUENCE</scope>
</reference>
<dbReference type="AlphaFoldDB" id="A0A6J7JRU4"/>
<evidence type="ECO:0000313" key="1">
    <source>
        <dbReference type="EMBL" id="CAB4946015.1"/>
    </source>
</evidence>
<dbReference type="EMBL" id="CAFBNF010000120">
    <property type="protein sequence ID" value="CAB4946015.1"/>
    <property type="molecule type" value="Genomic_DNA"/>
</dbReference>
<accession>A0A6J7JRU4</accession>
<gene>
    <name evidence="1" type="ORF">UFOPK3773_01132</name>
</gene>
<protein>
    <submittedName>
        <fullName evidence="1">Unannotated protein</fullName>
    </submittedName>
</protein>